<keyword evidence="6" id="KW-0645">Protease</keyword>
<dbReference type="RefSeq" id="WP_044672699.1">
    <property type="nucleotide sequence ID" value="NZ_CEEO01000042.1"/>
</dbReference>
<accession>A0A0Z8EKW2</accession>
<dbReference type="Pfam" id="PF02517">
    <property type="entry name" value="Rce1-like"/>
    <property type="match status" value="1"/>
</dbReference>
<proteinExistence type="inferred from homology"/>
<dbReference type="EMBL" id="FIHD01000003">
    <property type="protein sequence ID" value="CYU70200.1"/>
    <property type="molecule type" value="Genomic_DNA"/>
</dbReference>
<dbReference type="InterPro" id="IPR003675">
    <property type="entry name" value="Rce1/LyrA-like_dom"/>
</dbReference>
<evidence type="ECO:0000256" key="2">
    <source>
        <dbReference type="SAM" id="Phobius"/>
    </source>
</evidence>
<protein>
    <submittedName>
        <fullName evidence="6">CAAX amino protease family protein</fullName>
    </submittedName>
</protein>
<keyword evidence="6" id="KW-0378">Hydrolase</keyword>
<name>A0A0Z8EKW2_STRSU</name>
<evidence type="ECO:0000313" key="12">
    <source>
        <dbReference type="Proteomes" id="UP000073388"/>
    </source>
</evidence>
<evidence type="ECO:0000313" key="9">
    <source>
        <dbReference type="Proteomes" id="UP000069526"/>
    </source>
</evidence>
<reference evidence="9 10" key="1">
    <citation type="submission" date="2016-02" db="EMBL/GenBank/DDBJ databases">
        <authorList>
            <consortium name="Pathogen Informatics"/>
        </authorList>
    </citation>
    <scope>NUCLEOTIDE SEQUENCE [LARGE SCALE GENOMIC DNA]</scope>
    <source>
        <strain evidence="4 11">LSS32</strain>
        <strain evidence="5 13">LSS54</strain>
        <strain evidence="6 10">LSS69</strain>
        <strain evidence="7 12">LSS99</strain>
        <strain evidence="8 9">SS1013</strain>
    </source>
</reference>
<organism evidence="6 10">
    <name type="scientific">Streptococcus suis</name>
    <dbReference type="NCBI Taxonomy" id="1307"/>
    <lineage>
        <taxon>Bacteria</taxon>
        <taxon>Bacillati</taxon>
        <taxon>Bacillota</taxon>
        <taxon>Bacilli</taxon>
        <taxon>Lactobacillales</taxon>
        <taxon>Streptococcaceae</taxon>
        <taxon>Streptococcus</taxon>
    </lineage>
</organism>
<feature type="domain" description="CAAX prenyl protease 2/Lysostaphin resistance protein A-like" evidence="3">
    <location>
        <begin position="119"/>
        <end position="211"/>
    </location>
</feature>
<evidence type="ECO:0000313" key="6">
    <source>
        <dbReference type="EMBL" id="CYV35272.1"/>
    </source>
</evidence>
<dbReference type="PANTHER" id="PTHR36435">
    <property type="entry name" value="SLR1288 PROTEIN"/>
    <property type="match status" value="1"/>
</dbReference>
<feature type="transmembrane region" description="Helical" evidence="2">
    <location>
        <begin position="115"/>
        <end position="137"/>
    </location>
</feature>
<evidence type="ECO:0000313" key="7">
    <source>
        <dbReference type="EMBL" id="CYW21862.1"/>
    </source>
</evidence>
<dbReference type="EMBL" id="FIHS01000009">
    <property type="protein sequence ID" value="CYV35272.1"/>
    <property type="molecule type" value="Genomic_DNA"/>
</dbReference>
<feature type="transmembrane region" description="Helical" evidence="2">
    <location>
        <begin position="74"/>
        <end position="95"/>
    </location>
</feature>
<dbReference type="Proteomes" id="UP000072618">
    <property type="component" value="Unassembled WGS sequence"/>
</dbReference>
<dbReference type="Proteomes" id="UP000069526">
    <property type="component" value="Unassembled WGS sequence"/>
</dbReference>
<evidence type="ECO:0000313" key="10">
    <source>
        <dbReference type="Proteomes" id="UP000071533"/>
    </source>
</evidence>
<evidence type="ECO:0000256" key="1">
    <source>
        <dbReference type="ARBA" id="ARBA00009067"/>
    </source>
</evidence>
<dbReference type="GO" id="GO:0004175">
    <property type="term" value="F:endopeptidase activity"/>
    <property type="evidence" value="ECO:0007669"/>
    <property type="project" value="UniProtKB-ARBA"/>
</dbReference>
<dbReference type="Proteomes" id="UP000073388">
    <property type="component" value="Unassembled WGS sequence"/>
</dbReference>
<dbReference type="InterPro" id="IPR052710">
    <property type="entry name" value="CAAX_protease"/>
</dbReference>
<evidence type="ECO:0000313" key="8">
    <source>
        <dbReference type="EMBL" id="CYW25261.1"/>
    </source>
</evidence>
<dbReference type="EMBL" id="FIJK01000017">
    <property type="protein sequence ID" value="CYW25261.1"/>
    <property type="molecule type" value="Genomic_DNA"/>
</dbReference>
<evidence type="ECO:0000313" key="4">
    <source>
        <dbReference type="EMBL" id="CYU64695.1"/>
    </source>
</evidence>
<keyword evidence="2" id="KW-0472">Membrane</keyword>
<gene>
    <name evidence="4" type="ORF">ERS132394_01089</name>
    <name evidence="5" type="ORF">ERS132416_00344</name>
    <name evidence="6" type="ORF">ERS132431_00921</name>
    <name evidence="7" type="ORF">ERS132461_01637</name>
    <name evidence="8" type="ORF">ERS132539_00962</name>
</gene>
<dbReference type="Proteomes" id="UP000071533">
    <property type="component" value="Unassembled WGS sequence"/>
</dbReference>
<feature type="transmembrane region" description="Helical" evidence="2">
    <location>
        <begin position="35"/>
        <end position="53"/>
    </location>
</feature>
<dbReference type="AlphaFoldDB" id="A0A0Z8EKW2"/>
<dbReference type="PANTHER" id="PTHR36435:SF1">
    <property type="entry name" value="CAAX AMINO TERMINAL PROTEASE FAMILY PROTEIN"/>
    <property type="match status" value="1"/>
</dbReference>
<dbReference type="Proteomes" id="UP000073494">
    <property type="component" value="Unassembled WGS sequence"/>
</dbReference>
<evidence type="ECO:0000313" key="13">
    <source>
        <dbReference type="Proteomes" id="UP000073494"/>
    </source>
</evidence>
<dbReference type="EMBL" id="FIIX01000040">
    <property type="protein sequence ID" value="CYW21862.1"/>
    <property type="molecule type" value="Genomic_DNA"/>
</dbReference>
<dbReference type="GO" id="GO:0006508">
    <property type="term" value="P:proteolysis"/>
    <property type="evidence" value="ECO:0007669"/>
    <property type="project" value="UniProtKB-KW"/>
</dbReference>
<evidence type="ECO:0000259" key="3">
    <source>
        <dbReference type="Pfam" id="PF02517"/>
    </source>
</evidence>
<feature type="transmembrane region" description="Helical" evidence="2">
    <location>
        <begin position="149"/>
        <end position="168"/>
    </location>
</feature>
<keyword evidence="2" id="KW-1133">Transmembrane helix</keyword>
<evidence type="ECO:0000313" key="11">
    <source>
        <dbReference type="Proteomes" id="UP000072618"/>
    </source>
</evidence>
<dbReference type="GO" id="GO:0080120">
    <property type="term" value="P:CAAX-box protein maturation"/>
    <property type="evidence" value="ECO:0007669"/>
    <property type="project" value="UniProtKB-ARBA"/>
</dbReference>
<comment type="similarity">
    <text evidence="1">Belongs to the UPF0177 family.</text>
</comment>
<feature type="transmembrane region" description="Helical" evidence="2">
    <location>
        <begin position="7"/>
        <end position="23"/>
    </location>
</feature>
<evidence type="ECO:0000313" key="5">
    <source>
        <dbReference type="EMBL" id="CYU70200.1"/>
    </source>
</evidence>
<keyword evidence="2" id="KW-0812">Transmembrane</keyword>
<dbReference type="EMBL" id="FIGJ01000011">
    <property type="protein sequence ID" value="CYU64695.1"/>
    <property type="molecule type" value="Genomic_DNA"/>
</dbReference>
<sequence>MVRKDRLFIAFIVLGVLSLLVKLHRYLGFSPIHSLYYQLASFVLLFALGIYHYRKLLWTDFGKMWSWKLLYQFPLFYLADFLVMYGGSFLQYLIVKTFHISEGIGNVTAVNKISQIVPLPIFLLIVGIIGPIVEELFYRRFLQDSLKNILNPWFAIVLQGLIFGLGHAKSLDSSEIINTIPQICSGIYLGYLYHRTGNLCYPMFIHCASNLSVGY</sequence>